<protein>
    <recommendedName>
        <fullName evidence="8">Tetraspanin</fullName>
    </recommendedName>
</protein>
<dbReference type="InterPro" id="IPR018499">
    <property type="entry name" value="Tetraspanin/Peripherin"/>
</dbReference>
<sequence length="224" mass="24741">MPPHVVKSFIAFDALLLISGALLIGAGSVWQTQVSSPPSKETVGRLLMLQRCPLAAVIANGVLVVIGFFMSLPAFAIPTSRGWLKVYIFLVTVCLIFTLCLGLNEWMQTLSTRANLEEMWGGQSSAMQSMLQQKFDCCGYRNWTSPRYVPDNICTDDIIASTKEGCVTAFSTYAERWLNVLFTGAFGIVGLDVVVLLCAAMLINYRKEQARYRLIDQKYGIGGF</sequence>
<keyword evidence="7" id="KW-1185">Reference proteome</keyword>
<evidence type="ECO:0000256" key="3">
    <source>
        <dbReference type="ARBA" id="ARBA00022989"/>
    </source>
</evidence>
<dbReference type="AlphaFoldDB" id="A0A4S2N2Q5"/>
<keyword evidence="3 5" id="KW-1133">Transmembrane helix</keyword>
<evidence type="ECO:0000256" key="4">
    <source>
        <dbReference type="ARBA" id="ARBA00023136"/>
    </source>
</evidence>
<dbReference type="OrthoDB" id="2279611at2759"/>
<evidence type="ECO:0000256" key="1">
    <source>
        <dbReference type="ARBA" id="ARBA00004141"/>
    </source>
</evidence>
<evidence type="ECO:0008006" key="8">
    <source>
        <dbReference type="Google" id="ProtNLM"/>
    </source>
</evidence>
<gene>
    <name evidence="6" type="ORF">EX30DRAFT_339534</name>
</gene>
<evidence type="ECO:0000256" key="2">
    <source>
        <dbReference type="ARBA" id="ARBA00022692"/>
    </source>
</evidence>
<dbReference type="Pfam" id="PF00335">
    <property type="entry name" value="Tetraspanin"/>
    <property type="match status" value="1"/>
</dbReference>
<feature type="transmembrane region" description="Helical" evidence="5">
    <location>
        <begin position="84"/>
        <end position="104"/>
    </location>
</feature>
<keyword evidence="4 5" id="KW-0472">Membrane</keyword>
<proteinExistence type="predicted"/>
<feature type="transmembrane region" description="Helical" evidence="5">
    <location>
        <begin position="180"/>
        <end position="203"/>
    </location>
</feature>
<dbReference type="EMBL" id="ML220114">
    <property type="protein sequence ID" value="TGZ83343.1"/>
    <property type="molecule type" value="Genomic_DNA"/>
</dbReference>
<feature type="transmembrane region" description="Helical" evidence="5">
    <location>
        <begin position="55"/>
        <end position="77"/>
    </location>
</feature>
<accession>A0A4S2N2Q5</accession>
<dbReference type="STRING" id="341454.A0A4S2N2Q5"/>
<evidence type="ECO:0000313" key="6">
    <source>
        <dbReference type="EMBL" id="TGZ83343.1"/>
    </source>
</evidence>
<dbReference type="GO" id="GO:0016020">
    <property type="term" value="C:membrane"/>
    <property type="evidence" value="ECO:0007669"/>
    <property type="project" value="UniProtKB-SubCell"/>
</dbReference>
<keyword evidence="2 5" id="KW-0812">Transmembrane</keyword>
<dbReference type="InterPro" id="IPR008952">
    <property type="entry name" value="Tetraspanin_EC2_sf"/>
</dbReference>
<dbReference type="Proteomes" id="UP000298138">
    <property type="component" value="Unassembled WGS sequence"/>
</dbReference>
<reference evidence="6 7" key="1">
    <citation type="submission" date="2019-04" db="EMBL/GenBank/DDBJ databases">
        <title>Comparative genomics and transcriptomics to analyze fruiting body development in filamentous ascomycetes.</title>
        <authorList>
            <consortium name="DOE Joint Genome Institute"/>
            <person name="Lutkenhaus R."/>
            <person name="Traeger S."/>
            <person name="Breuer J."/>
            <person name="Kuo A."/>
            <person name="Lipzen A."/>
            <person name="Pangilinan J."/>
            <person name="Dilworth D."/>
            <person name="Sandor L."/>
            <person name="Poggeler S."/>
            <person name="Barry K."/>
            <person name="Grigoriev I.V."/>
            <person name="Nowrousian M."/>
        </authorList>
    </citation>
    <scope>NUCLEOTIDE SEQUENCE [LARGE SCALE GENOMIC DNA]</scope>
    <source>
        <strain evidence="6 7">CBS 389.68</strain>
    </source>
</reference>
<comment type="subcellular location">
    <subcellularLocation>
        <location evidence="1">Membrane</location>
        <topology evidence="1">Multi-pass membrane protein</topology>
    </subcellularLocation>
</comment>
<dbReference type="InParanoid" id="A0A4S2N2Q5"/>
<evidence type="ECO:0000313" key="7">
    <source>
        <dbReference type="Proteomes" id="UP000298138"/>
    </source>
</evidence>
<name>A0A4S2N2Q5_9PEZI</name>
<dbReference type="SUPFAM" id="SSF48652">
    <property type="entry name" value="Tetraspanin"/>
    <property type="match status" value="1"/>
</dbReference>
<organism evidence="6 7">
    <name type="scientific">Ascodesmis nigricans</name>
    <dbReference type="NCBI Taxonomy" id="341454"/>
    <lineage>
        <taxon>Eukaryota</taxon>
        <taxon>Fungi</taxon>
        <taxon>Dikarya</taxon>
        <taxon>Ascomycota</taxon>
        <taxon>Pezizomycotina</taxon>
        <taxon>Pezizomycetes</taxon>
        <taxon>Pezizales</taxon>
        <taxon>Ascodesmidaceae</taxon>
        <taxon>Ascodesmis</taxon>
    </lineage>
</organism>
<evidence type="ECO:0000256" key="5">
    <source>
        <dbReference type="SAM" id="Phobius"/>
    </source>
</evidence>